<dbReference type="InterPro" id="IPR004101">
    <property type="entry name" value="Mur_ligase_C"/>
</dbReference>
<dbReference type="InterPro" id="IPR000713">
    <property type="entry name" value="Mur_ligase_N"/>
</dbReference>
<dbReference type="EMBL" id="BMIK01000012">
    <property type="protein sequence ID" value="GGC37252.1"/>
    <property type="molecule type" value="Genomic_DNA"/>
</dbReference>
<keyword evidence="12 14" id="KW-0961">Cell wall biogenesis/degradation</keyword>
<comment type="similarity">
    <text evidence="14">Belongs to the MurCDEF family.</text>
</comment>
<dbReference type="Gene3D" id="3.90.190.20">
    <property type="entry name" value="Mur ligase, C-terminal domain"/>
    <property type="match status" value="1"/>
</dbReference>
<keyword evidence="7 14" id="KW-0547">Nucleotide-binding</keyword>
<dbReference type="PANTHER" id="PTHR43445">
    <property type="entry name" value="UDP-N-ACETYLMURAMATE--L-ALANINE LIGASE-RELATED"/>
    <property type="match status" value="1"/>
</dbReference>
<evidence type="ECO:0000256" key="12">
    <source>
        <dbReference type="ARBA" id="ARBA00023316"/>
    </source>
</evidence>
<evidence type="ECO:0000256" key="3">
    <source>
        <dbReference type="ARBA" id="ARBA00012211"/>
    </source>
</evidence>
<comment type="function">
    <text evidence="14">Cell wall formation.</text>
</comment>
<dbReference type="PANTHER" id="PTHR43445:SF3">
    <property type="entry name" value="UDP-N-ACETYLMURAMATE--L-ALANINE LIGASE"/>
    <property type="match status" value="1"/>
</dbReference>
<evidence type="ECO:0000256" key="8">
    <source>
        <dbReference type="ARBA" id="ARBA00022840"/>
    </source>
</evidence>
<evidence type="ECO:0000256" key="13">
    <source>
        <dbReference type="ARBA" id="ARBA00047833"/>
    </source>
</evidence>
<evidence type="ECO:0000256" key="11">
    <source>
        <dbReference type="ARBA" id="ARBA00023306"/>
    </source>
</evidence>
<protein>
    <recommendedName>
        <fullName evidence="3 14">UDP-N-acetylmuramate--L-alanine ligase</fullName>
        <ecNumber evidence="3 14">6.3.2.8</ecNumber>
    </recommendedName>
    <alternativeName>
        <fullName evidence="14">UDP-N-acetylmuramoyl-L-alanine synthetase</fullName>
    </alternativeName>
</protein>
<dbReference type="InterPro" id="IPR036565">
    <property type="entry name" value="Mur-like_cat_sf"/>
</dbReference>
<evidence type="ECO:0000256" key="9">
    <source>
        <dbReference type="ARBA" id="ARBA00022960"/>
    </source>
</evidence>
<keyword evidence="11 14" id="KW-0131">Cell cycle</keyword>
<evidence type="ECO:0000259" key="17">
    <source>
        <dbReference type="Pfam" id="PF08245"/>
    </source>
</evidence>
<evidence type="ECO:0000256" key="4">
    <source>
        <dbReference type="ARBA" id="ARBA00022490"/>
    </source>
</evidence>
<dbReference type="InterPro" id="IPR005758">
    <property type="entry name" value="UDP-N-AcMur_Ala_ligase_MurC"/>
</dbReference>
<dbReference type="InterPro" id="IPR036615">
    <property type="entry name" value="Mur_ligase_C_dom_sf"/>
</dbReference>
<evidence type="ECO:0000256" key="10">
    <source>
        <dbReference type="ARBA" id="ARBA00022984"/>
    </source>
</evidence>
<dbReference type="Gene3D" id="3.40.50.720">
    <property type="entry name" value="NAD(P)-binding Rossmann-like Domain"/>
    <property type="match status" value="1"/>
</dbReference>
<evidence type="ECO:0000256" key="14">
    <source>
        <dbReference type="HAMAP-Rule" id="MF_00046"/>
    </source>
</evidence>
<keyword evidence="10 14" id="KW-0573">Peptidoglycan synthesis</keyword>
<accession>A0ABQ1MBA1</accession>
<comment type="subcellular location">
    <subcellularLocation>
        <location evidence="1 14">Cytoplasm</location>
    </subcellularLocation>
</comment>
<comment type="catalytic activity">
    <reaction evidence="13 14">
        <text>UDP-N-acetyl-alpha-D-muramate + L-alanine + ATP = UDP-N-acetyl-alpha-D-muramoyl-L-alanine + ADP + phosphate + H(+)</text>
        <dbReference type="Rhea" id="RHEA:23372"/>
        <dbReference type="ChEBI" id="CHEBI:15378"/>
        <dbReference type="ChEBI" id="CHEBI:30616"/>
        <dbReference type="ChEBI" id="CHEBI:43474"/>
        <dbReference type="ChEBI" id="CHEBI:57972"/>
        <dbReference type="ChEBI" id="CHEBI:70757"/>
        <dbReference type="ChEBI" id="CHEBI:83898"/>
        <dbReference type="ChEBI" id="CHEBI:456216"/>
        <dbReference type="EC" id="6.3.2.8"/>
    </reaction>
</comment>
<sequence>MNVDNIRQVYLIGIGGIGMSALARYFRHLGCLVGGYDKTETILTKQLVAEGIPVTYTDDFTLVDDSFKATDEHTLIIYTPAVPSELGILNQFQQLGHTLFKRSQVLGLISQKRFTIAVAGTHGKTTTSTLIAHILTDSGYGCAAFLGGISTNYNSNVLFSDSKVVVVEADEYDRSFLTLYPDIAVVTSADADHLDIYGDKNQLRESFSLFLNQLHPDGISIVKTGLPFEADIRYAAGIPTDAYADRIRVEGDAFFFDYIGQGGKLANVHLGIPGKHNVENAVAAITVARQLGIPDAKIVQALSSFSGVKRRFEYIVKTDDTIYIDDYAHHPEELRAFLSAVRQLYPEKKLTAVFQPHLFTRTRDFADGFAEVLSEVDTLLLLEIYPARELPIKGVDSRMLLDKITITDKHIVTPDNVKDYVRKCRPELLVTIGAGDIDLLVEPLKAILKDA</sequence>
<evidence type="ECO:0000259" key="16">
    <source>
        <dbReference type="Pfam" id="PF02875"/>
    </source>
</evidence>
<dbReference type="NCBIfam" id="TIGR01082">
    <property type="entry name" value="murC"/>
    <property type="match status" value="1"/>
</dbReference>
<feature type="binding site" evidence="14">
    <location>
        <begin position="120"/>
        <end position="126"/>
    </location>
    <ligand>
        <name>ATP</name>
        <dbReference type="ChEBI" id="CHEBI:30616"/>
    </ligand>
</feature>
<evidence type="ECO:0000256" key="7">
    <source>
        <dbReference type="ARBA" id="ARBA00022741"/>
    </source>
</evidence>
<keyword evidence="8 14" id="KW-0067">ATP-binding</keyword>
<dbReference type="SUPFAM" id="SSF53244">
    <property type="entry name" value="MurD-like peptide ligases, peptide-binding domain"/>
    <property type="match status" value="1"/>
</dbReference>
<evidence type="ECO:0000256" key="6">
    <source>
        <dbReference type="ARBA" id="ARBA00022618"/>
    </source>
</evidence>
<feature type="domain" description="Mur ligase N-terminal catalytic" evidence="15">
    <location>
        <begin position="9"/>
        <end position="111"/>
    </location>
</feature>
<keyword evidence="5 14" id="KW-0436">Ligase</keyword>
<evidence type="ECO:0000256" key="5">
    <source>
        <dbReference type="ARBA" id="ARBA00022598"/>
    </source>
</evidence>
<dbReference type="Gene3D" id="3.40.1190.10">
    <property type="entry name" value="Mur-like, catalytic domain"/>
    <property type="match status" value="1"/>
</dbReference>
<keyword evidence="4 14" id="KW-0963">Cytoplasm</keyword>
<name>A0ABQ1MBA1_9SPHI</name>
<keyword evidence="9 14" id="KW-0133">Cell shape</keyword>
<dbReference type="Proteomes" id="UP000597338">
    <property type="component" value="Unassembled WGS sequence"/>
</dbReference>
<evidence type="ECO:0000256" key="1">
    <source>
        <dbReference type="ARBA" id="ARBA00004496"/>
    </source>
</evidence>
<dbReference type="Pfam" id="PF02875">
    <property type="entry name" value="Mur_ligase_C"/>
    <property type="match status" value="1"/>
</dbReference>
<keyword evidence="6 14" id="KW-0132">Cell division</keyword>
<dbReference type="SUPFAM" id="SSF53623">
    <property type="entry name" value="MurD-like peptide ligases, catalytic domain"/>
    <property type="match status" value="1"/>
</dbReference>
<evidence type="ECO:0000313" key="18">
    <source>
        <dbReference type="EMBL" id="GGC37252.1"/>
    </source>
</evidence>
<feature type="domain" description="Mur ligase central" evidence="17">
    <location>
        <begin position="118"/>
        <end position="288"/>
    </location>
</feature>
<dbReference type="InterPro" id="IPR050061">
    <property type="entry name" value="MurCDEF_pg_biosynth"/>
</dbReference>
<gene>
    <name evidence="14 18" type="primary">murC</name>
    <name evidence="18" type="ORF">GCM10011386_31670</name>
</gene>
<dbReference type="SUPFAM" id="SSF51984">
    <property type="entry name" value="MurCD N-terminal domain"/>
    <property type="match status" value="1"/>
</dbReference>
<organism evidence="18 19">
    <name type="scientific">Parapedobacter defluvii</name>
    <dbReference type="NCBI Taxonomy" id="2045106"/>
    <lineage>
        <taxon>Bacteria</taxon>
        <taxon>Pseudomonadati</taxon>
        <taxon>Bacteroidota</taxon>
        <taxon>Sphingobacteriia</taxon>
        <taxon>Sphingobacteriales</taxon>
        <taxon>Sphingobacteriaceae</taxon>
        <taxon>Parapedobacter</taxon>
    </lineage>
</organism>
<feature type="domain" description="Mur ligase C-terminal" evidence="16">
    <location>
        <begin position="310"/>
        <end position="423"/>
    </location>
</feature>
<keyword evidence="19" id="KW-1185">Reference proteome</keyword>
<dbReference type="InterPro" id="IPR013221">
    <property type="entry name" value="Mur_ligase_cen"/>
</dbReference>
<proteinExistence type="inferred from homology"/>
<comment type="pathway">
    <text evidence="2 14">Cell wall biogenesis; peptidoglycan biosynthesis.</text>
</comment>
<dbReference type="HAMAP" id="MF_00046">
    <property type="entry name" value="MurC"/>
    <property type="match status" value="1"/>
</dbReference>
<dbReference type="Pfam" id="PF01225">
    <property type="entry name" value="Mur_ligase"/>
    <property type="match status" value="1"/>
</dbReference>
<dbReference type="EC" id="6.3.2.8" evidence="3 14"/>
<evidence type="ECO:0000259" key="15">
    <source>
        <dbReference type="Pfam" id="PF01225"/>
    </source>
</evidence>
<dbReference type="RefSeq" id="WP_188752429.1">
    <property type="nucleotide sequence ID" value="NZ_BMIK01000012.1"/>
</dbReference>
<comment type="caution">
    <text evidence="18">The sequence shown here is derived from an EMBL/GenBank/DDBJ whole genome shotgun (WGS) entry which is preliminary data.</text>
</comment>
<dbReference type="GO" id="GO:0016874">
    <property type="term" value="F:ligase activity"/>
    <property type="evidence" value="ECO:0007669"/>
    <property type="project" value="UniProtKB-KW"/>
</dbReference>
<evidence type="ECO:0000256" key="2">
    <source>
        <dbReference type="ARBA" id="ARBA00004752"/>
    </source>
</evidence>
<evidence type="ECO:0000313" key="19">
    <source>
        <dbReference type="Proteomes" id="UP000597338"/>
    </source>
</evidence>
<reference evidence="19" key="1">
    <citation type="journal article" date="2019" name="Int. J. Syst. Evol. Microbiol.">
        <title>The Global Catalogue of Microorganisms (GCM) 10K type strain sequencing project: providing services to taxonomists for standard genome sequencing and annotation.</title>
        <authorList>
            <consortium name="The Broad Institute Genomics Platform"/>
            <consortium name="The Broad Institute Genome Sequencing Center for Infectious Disease"/>
            <person name="Wu L."/>
            <person name="Ma J."/>
        </authorList>
    </citation>
    <scope>NUCLEOTIDE SEQUENCE [LARGE SCALE GENOMIC DNA]</scope>
    <source>
        <strain evidence="19">CGMCC 1.15342</strain>
    </source>
</reference>
<dbReference type="Pfam" id="PF08245">
    <property type="entry name" value="Mur_ligase_M"/>
    <property type="match status" value="1"/>
</dbReference>